<evidence type="ECO:0000313" key="7">
    <source>
        <dbReference type="Proteomes" id="UP000011058"/>
    </source>
</evidence>
<feature type="chain" id="PRO_5003630132" description="Glycoside hydrolase family 5 domain-containing protein" evidence="4">
    <location>
        <begin position="37"/>
        <end position="369"/>
    </location>
</feature>
<dbReference type="InterPro" id="IPR001547">
    <property type="entry name" value="Glyco_hydro_5"/>
</dbReference>
<sequence length="369" mass="42536">MPLPMKATPTTTTPFSMKKLLSVSLFLLLAVSGVQAQNTIWTADKANAWYQKQGWLRGSNFQPSTAINQLEMFQAATFDPQTIDRELGWAEGLGMNAMRVYLHHILWTSDRDGFKKRLDQYLQIANKHGIKTILVFFDDCWNDEYHPGKQPDPKPGVHNSGWVRDPGTMILNRPDSLPVLERYVKDVMTTFKNDDRILLWDLYNEPGNSGYTNKSLPLLKAVFSWARQVNPSQPVSAGLWNWGPQFDELNKFQLDNSDVVTYHQYQYINYHRDRIKELRKQNRPLICTEYMARRNGSLFQTVMPTLKAENIGAINWGFVSGKTNTIFAWDTPIANGREPELWFHDIFRKDGKPFSDDEVNLIKSLTGKQ</sequence>
<dbReference type="EMBL" id="HE796683">
    <property type="protein sequence ID" value="CCG98164.1"/>
    <property type="molecule type" value="Genomic_DNA"/>
</dbReference>
<evidence type="ECO:0000259" key="5">
    <source>
        <dbReference type="Pfam" id="PF00150"/>
    </source>
</evidence>
<evidence type="ECO:0000313" key="6">
    <source>
        <dbReference type="EMBL" id="CCG98164.1"/>
    </source>
</evidence>
<dbReference type="PATRIC" id="fig|1166018.3.peg.152"/>
<dbReference type="Pfam" id="PF00150">
    <property type="entry name" value="Cellulase"/>
    <property type="match status" value="1"/>
</dbReference>
<dbReference type="Gene3D" id="3.20.20.80">
    <property type="entry name" value="Glycosidases"/>
    <property type="match status" value="1"/>
</dbReference>
<evidence type="ECO:0000256" key="4">
    <source>
        <dbReference type="SAM" id="SignalP"/>
    </source>
</evidence>
<dbReference type="eggNOG" id="COG3934">
    <property type="taxonomic scope" value="Bacteria"/>
</dbReference>
<dbReference type="AlphaFoldDB" id="I0K211"/>
<keyword evidence="2 3" id="KW-0326">Glycosidase</keyword>
<evidence type="ECO:0000256" key="2">
    <source>
        <dbReference type="ARBA" id="ARBA00023295"/>
    </source>
</evidence>
<gene>
    <name evidence="6" type="ORF">FAES_0150</name>
</gene>
<name>I0K211_9BACT</name>
<dbReference type="Proteomes" id="UP000011058">
    <property type="component" value="Chromosome"/>
</dbReference>
<keyword evidence="1 3" id="KW-0378">Hydrolase</keyword>
<evidence type="ECO:0000256" key="3">
    <source>
        <dbReference type="RuleBase" id="RU361153"/>
    </source>
</evidence>
<keyword evidence="7" id="KW-1185">Reference proteome</keyword>
<dbReference type="GO" id="GO:0004553">
    <property type="term" value="F:hydrolase activity, hydrolyzing O-glycosyl compounds"/>
    <property type="evidence" value="ECO:0007669"/>
    <property type="project" value="InterPro"/>
</dbReference>
<dbReference type="HOGENOM" id="CLU_764481_0_0_10"/>
<keyword evidence="4" id="KW-0732">Signal</keyword>
<dbReference type="InterPro" id="IPR017853">
    <property type="entry name" value="GH"/>
</dbReference>
<proteinExistence type="inferred from homology"/>
<evidence type="ECO:0000256" key="1">
    <source>
        <dbReference type="ARBA" id="ARBA00022801"/>
    </source>
</evidence>
<accession>I0K211</accession>
<comment type="similarity">
    <text evidence="3">Belongs to the glycosyl hydrolase 5 (cellulase A) family.</text>
</comment>
<dbReference type="SUPFAM" id="SSF51445">
    <property type="entry name" value="(Trans)glycosidases"/>
    <property type="match status" value="1"/>
</dbReference>
<feature type="domain" description="Glycoside hydrolase family 5" evidence="5">
    <location>
        <begin position="93"/>
        <end position="316"/>
    </location>
</feature>
<reference evidence="6 7" key="1">
    <citation type="journal article" date="2012" name="J. Bacteriol.">
        <title>Genome Sequence of Fibrella aestuarina BUZ 2T, a Filamentous Marine Bacterium.</title>
        <authorList>
            <person name="Filippini M."/>
            <person name="Qi W."/>
            <person name="Blom J."/>
            <person name="Goesmann A."/>
            <person name="Smits T.H."/>
            <person name="Bagheri H.C."/>
        </authorList>
    </citation>
    <scope>NUCLEOTIDE SEQUENCE [LARGE SCALE GENOMIC DNA]</scope>
    <source>
        <strain evidence="7">BUZ 2T</strain>
    </source>
</reference>
<dbReference type="KEGG" id="fae:FAES_0150"/>
<dbReference type="STRING" id="1166018.FAES_0150"/>
<protein>
    <recommendedName>
        <fullName evidence="5">Glycoside hydrolase family 5 domain-containing protein</fullName>
    </recommendedName>
</protein>
<dbReference type="GO" id="GO:0000272">
    <property type="term" value="P:polysaccharide catabolic process"/>
    <property type="evidence" value="ECO:0007669"/>
    <property type="project" value="InterPro"/>
</dbReference>
<feature type="signal peptide" evidence="4">
    <location>
        <begin position="1"/>
        <end position="36"/>
    </location>
</feature>
<organism evidence="6 7">
    <name type="scientific">Fibrella aestuarina BUZ 2</name>
    <dbReference type="NCBI Taxonomy" id="1166018"/>
    <lineage>
        <taxon>Bacteria</taxon>
        <taxon>Pseudomonadati</taxon>
        <taxon>Bacteroidota</taxon>
        <taxon>Cytophagia</taxon>
        <taxon>Cytophagales</taxon>
        <taxon>Spirosomataceae</taxon>
        <taxon>Fibrella</taxon>
    </lineage>
</organism>